<name>A0ABP0QJ98_9DINO</name>
<feature type="region of interest" description="Disordered" evidence="1">
    <location>
        <begin position="96"/>
        <end position="181"/>
    </location>
</feature>
<feature type="region of interest" description="Disordered" evidence="1">
    <location>
        <begin position="297"/>
        <end position="324"/>
    </location>
</feature>
<feature type="compositionally biased region" description="Polar residues" evidence="1">
    <location>
        <begin position="98"/>
        <end position="107"/>
    </location>
</feature>
<gene>
    <name evidence="2" type="ORF">SCF082_LOCUS41688</name>
</gene>
<evidence type="ECO:0000313" key="2">
    <source>
        <dbReference type="EMBL" id="CAK9088291.1"/>
    </source>
</evidence>
<dbReference type="EMBL" id="CAXAMM010039684">
    <property type="protein sequence ID" value="CAK9088291.1"/>
    <property type="molecule type" value="Genomic_DNA"/>
</dbReference>
<evidence type="ECO:0000256" key="1">
    <source>
        <dbReference type="SAM" id="MobiDB-lite"/>
    </source>
</evidence>
<reference evidence="2 3" key="1">
    <citation type="submission" date="2024-02" db="EMBL/GenBank/DDBJ databases">
        <authorList>
            <person name="Chen Y."/>
            <person name="Shah S."/>
            <person name="Dougan E. K."/>
            <person name="Thang M."/>
            <person name="Chan C."/>
        </authorList>
    </citation>
    <scope>NUCLEOTIDE SEQUENCE [LARGE SCALE GENOMIC DNA]</scope>
</reference>
<protein>
    <submittedName>
        <fullName evidence="2">Uncharacterized protein</fullName>
    </submittedName>
</protein>
<evidence type="ECO:0000313" key="3">
    <source>
        <dbReference type="Proteomes" id="UP001642464"/>
    </source>
</evidence>
<feature type="compositionally biased region" description="Basic and acidic residues" evidence="1">
    <location>
        <begin position="121"/>
        <end position="132"/>
    </location>
</feature>
<accession>A0ABP0QJ98</accession>
<organism evidence="2 3">
    <name type="scientific">Durusdinium trenchii</name>
    <dbReference type="NCBI Taxonomy" id="1381693"/>
    <lineage>
        <taxon>Eukaryota</taxon>
        <taxon>Sar</taxon>
        <taxon>Alveolata</taxon>
        <taxon>Dinophyceae</taxon>
        <taxon>Suessiales</taxon>
        <taxon>Symbiodiniaceae</taxon>
        <taxon>Durusdinium</taxon>
    </lineage>
</organism>
<proteinExistence type="predicted"/>
<comment type="caution">
    <text evidence="2">The sequence shown here is derived from an EMBL/GenBank/DDBJ whole genome shotgun (WGS) entry which is preliminary data.</text>
</comment>
<keyword evidence="3" id="KW-1185">Reference proteome</keyword>
<sequence>MKKFGPELLSKHFENVEVAHLAGRAADSVLVLLKHWRRITSSPAAWERFGRKVEEAQLQVLMPLYKCTEKDPVKPRILKKEFSEVTVGSDGFPAMLATSGSESQSEASIPESLAHSHPPVLKKDWRSQAGRELKKKPAGKEVAQSSKKVEKGQGLYKRDEKTKQHGDLEEKWNTHCKGNGSDPKKKALLKVFLQNEGNLKKNDHFMKEMVQRGSIKVRKDPKDLAEWQFALEEEIKYKTTEEAHEKQACASGKAEAVAFMKVKAAGLMGMDDPSGLAEQALADVGAGNKKSVLAIKDKDASTHDEVETEAEPSPKKKKAADPDAEEAELLSDIGASSNKDLATKRVLKMVALLEKVKKDSKVDSSTPKGKKLLDCLQELKKLQKTGAKLNMETAKQQLFEGALAIKRIKK</sequence>
<dbReference type="Proteomes" id="UP001642464">
    <property type="component" value="Unassembled WGS sequence"/>
</dbReference>
<feature type="compositionally biased region" description="Basic and acidic residues" evidence="1">
    <location>
        <begin position="147"/>
        <end position="173"/>
    </location>
</feature>